<dbReference type="AlphaFoldDB" id="A0AAV4QQJ0"/>
<evidence type="ECO:0000313" key="1">
    <source>
        <dbReference type="EMBL" id="GIY11730.1"/>
    </source>
</evidence>
<dbReference type="EMBL" id="BPLQ01004949">
    <property type="protein sequence ID" value="GIY11730.1"/>
    <property type="molecule type" value="Genomic_DNA"/>
</dbReference>
<accession>A0AAV4QQJ0</accession>
<name>A0AAV4QQJ0_9ARAC</name>
<gene>
    <name evidence="1" type="ORF">CDAR_484471</name>
</gene>
<comment type="caution">
    <text evidence="1">The sequence shown here is derived from an EMBL/GenBank/DDBJ whole genome shotgun (WGS) entry which is preliminary data.</text>
</comment>
<organism evidence="1 2">
    <name type="scientific">Caerostris darwini</name>
    <dbReference type="NCBI Taxonomy" id="1538125"/>
    <lineage>
        <taxon>Eukaryota</taxon>
        <taxon>Metazoa</taxon>
        <taxon>Ecdysozoa</taxon>
        <taxon>Arthropoda</taxon>
        <taxon>Chelicerata</taxon>
        <taxon>Arachnida</taxon>
        <taxon>Araneae</taxon>
        <taxon>Araneomorphae</taxon>
        <taxon>Entelegynae</taxon>
        <taxon>Araneoidea</taxon>
        <taxon>Araneidae</taxon>
        <taxon>Caerostris</taxon>
    </lineage>
</organism>
<protein>
    <submittedName>
        <fullName evidence="1">Uncharacterized protein</fullName>
    </submittedName>
</protein>
<dbReference type="Proteomes" id="UP001054837">
    <property type="component" value="Unassembled WGS sequence"/>
</dbReference>
<keyword evidence="2" id="KW-1185">Reference proteome</keyword>
<evidence type="ECO:0000313" key="2">
    <source>
        <dbReference type="Proteomes" id="UP001054837"/>
    </source>
</evidence>
<reference evidence="1 2" key="1">
    <citation type="submission" date="2021-06" db="EMBL/GenBank/DDBJ databases">
        <title>Caerostris darwini draft genome.</title>
        <authorList>
            <person name="Kono N."/>
            <person name="Arakawa K."/>
        </authorList>
    </citation>
    <scope>NUCLEOTIDE SEQUENCE [LARGE SCALE GENOMIC DNA]</scope>
</reference>
<sequence length="183" mass="21304">MTYTGCNFIILAFCQLESDYRTQTLTVPFAFVQTRAAYIYEQWRMGSVIKILRYGEGTQFRIQLGFLRNWFEEGKVFSASLFAHTTGQSGSGCVVHRIVEMRQLSENIEHFSTLDATARYSFQSLFVGQNSMTYCLFRVRRYHVLKMIFEMDLFDAGNPSSSRSRRRDSVYLSHCDPFDAWVP</sequence>
<proteinExistence type="predicted"/>